<evidence type="ECO:0000256" key="1">
    <source>
        <dbReference type="SAM" id="Phobius"/>
    </source>
</evidence>
<dbReference type="Pfam" id="PF23493">
    <property type="entry name" value="CysS_C"/>
    <property type="match status" value="1"/>
</dbReference>
<gene>
    <name evidence="5" type="ORF">J2S69_001592</name>
    <name evidence="4" type="ORF">O2L01_06745</name>
</gene>
<feature type="transmembrane region" description="Helical" evidence="1">
    <location>
        <begin position="23"/>
        <end position="47"/>
    </location>
</feature>
<reference evidence="4" key="1">
    <citation type="submission" date="2022-12" db="EMBL/GenBank/DDBJ databases">
        <title>Gycomyces niveus sp.nov., a novel actinomycete isolated from soil in Shouguang.</title>
        <authorList>
            <person name="Yang X."/>
        </authorList>
    </citation>
    <scope>NUCLEOTIDE SEQUENCE</scope>
    <source>
        <strain evidence="4">DSM 44724</strain>
    </source>
</reference>
<feature type="domain" description="YqeB PH" evidence="3">
    <location>
        <begin position="12"/>
        <end position="161"/>
    </location>
</feature>
<dbReference type="InterPro" id="IPR056411">
    <property type="entry name" value="CysS_C"/>
</dbReference>
<keyword evidence="1" id="KW-0812">Transmembrane</keyword>
<comment type="caution">
    <text evidence="4">The sequence shown here is derived from an EMBL/GenBank/DDBJ whole genome shotgun (WGS) entry which is preliminary data.</text>
</comment>
<dbReference type="InterPro" id="IPR057798">
    <property type="entry name" value="PH_YqeB"/>
</dbReference>
<keyword evidence="7" id="KW-1185">Reference proteome</keyword>
<accession>A0A9X3SU94</accession>
<reference evidence="5 7" key="2">
    <citation type="submission" date="2023-07" db="EMBL/GenBank/DDBJ databases">
        <title>Sequencing the genomes of 1000 actinobacteria strains.</title>
        <authorList>
            <person name="Klenk H.-P."/>
        </authorList>
    </citation>
    <scope>NUCLEOTIDE SEQUENCE [LARGE SCALE GENOMIC DNA]</scope>
    <source>
        <strain evidence="5 7">DSM 44724</strain>
    </source>
</reference>
<dbReference type="AlphaFoldDB" id="A0A9X3SU94"/>
<proteinExistence type="predicted"/>
<evidence type="ECO:0000313" key="5">
    <source>
        <dbReference type="EMBL" id="MDR7337873.1"/>
    </source>
</evidence>
<organism evidence="4 6">
    <name type="scientific">Glycomyces lechevalierae</name>
    <dbReference type="NCBI Taxonomy" id="256034"/>
    <lineage>
        <taxon>Bacteria</taxon>
        <taxon>Bacillati</taxon>
        <taxon>Actinomycetota</taxon>
        <taxon>Actinomycetes</taxon>
        <taxon>Glycomycetales</taxon>
        <taxon>Glycomycetaceae</taxon>
        <taxon>Glycomyces</taxon>
    </lineage>
</organism>
<evidence type="ECO:0008006" key="8">
    <source>
        <dbReference type="Google" id="ProtNLM"/>
    </source>
</evidence>
<feature type="transmembrane region" description="Helical" evidence="1">
    <location>
        <begin position="67"/>
        <end position="89"/>
    </location>
</feature>
<feature type="domain" description="Cysteinyl-tRNA ligase anticodon binding" evidence="2">
    <location>
        <begin position="180"/>
        <end position="229"/>
    </location>
</feature>
<dbReference type="Proteomes" id="UP001183604">
    <property type="component" value="Unassembled WGS sequence"/>
</dbReference>
<dbReference type="Proteomes" id="UP001145799">
    <property type="component" value="Unassembled WGS sequence"/>
</dbReference>
<sequence length="234" mass="25675">MPTDSTRTGDTTTVADAPWVGPAFLIGLPLAGAALGWGLTFIVEWIVGLSWFPFQGLFELFTDLSPTLQLVVGLAAGVVLGLVVAFLVLHEMLTVTVGRDAIGLERGDYEREIHRADVTGVFVQDKRIVVLGPRRRELANVEFDLDRDRLAAALRRHGYGWLPDGDPYAAEFKRWVPGADGLPQGANAVLKARQHALEKSNTGDLRELLDELDALGVVVHDKDKKQYWRLADPA</sequence>
<evidence type="ECO:0000313" key="7">
    <source>
        <dbReference type="Proteomes" id="UP001183604"/>
    </source>
</evidence>
<evidence type="ECO:0000313" key="6">
    <source>
        <dbReference type="Proteomes" id="UP001145799"/>
    </source>
</evidence>
<dbReference type="RefSeq" id="WP_270121149.1">
    <property type="nucleotide sequence ID" value="NZ_BAAAOM010000002.1"/>
</dbReference>
<dbReference type="EMBL" id="JAVDYD010000001">
    <property type="protein sequence ID" value="MDR7337873.1"/>
    <property type="molecule type" value="Genomic_DNA"/>
</dbReference>
<dbReference type="Pfam" id="PF23494">
    <property type="entry name" value="bPH_10"/>
    <property type="match status" value="1"/>
</dbReference>
<evidence type="ECO:0000313" key="4">
    <source>
        <dbReference type="EMBL" id="MDA1384674.1"/>
    </source>
</evidence>
<dbReference type="EMBL" id="JAPZVQ010000003">
    <property type="protein sequence ID" value="MDA1384674.1"/>
    <property type="molecule type" value="Genomic_DNA"/>
</dbReference>
<keyword evidence="1" id="KW-0472">Membrane</keyword>
<name>A0A9X3SU94_9ACTN</name>
<evidence type="ECO:0000259" key="3">
    <source>
        <dbReference type="Pfam" id="PF23494"/>
    </source>
</evidence>
<keyword evidence="1" id="KW-1133">Transmembrane helix</keyword>
<protein>
    <recommendedName>
        <fullName evidence="8">DUF308 domain-containing protein</fullName>
    </recommendedName>
</protein>
<evidence type="ECO:0000259" key="2">
    <source>
        <dbReference type="Pfam" id="PF23493"/>
    </source>
</evidence>